<dbReference type="PANTHER" id="PTHR12526">
    <property type="entry name" value="GLYCOSYLTRANSFERASE"/>
    <property type="match status" value="1"/>
</dbReference>
<dbReference type="InterPro" id="IPR001296">
    <property type="entry name" value="Glyco_trans_1"/>
</dbReference>
<accession>A0A3A4NIH2</accession>
<dbReference type="CDD" id="cd03801">
    <property type="entry name" value="GT4_PimA-like"/>
    <property type="match status" value="1"/>
</dbReference>
<dbReference type="PANTHER" id="PTHR12526:SF638">
    <property type="entry name" value="SPORE COAT PROTEIN SA"/>
    <property type="match status" value="1"/>
</dbReference>
<evidence type="ECO:0000259" key="1">
    <source>
        <dbReference type="Pfam" id="PF00534"/>
    </source>
</evidence>
<reference evidence="3 4" key="1">
    <citation type="journal article" date="2017" name="ISME J.">
        <title>Energy and carbon metabolisms in a deep terrestrial subsurface fluid microbial community.</title>
        <authorList>
            <person name="Momper L."/>
            <person name="Jungbluth S.P."/>
            <person name="Lee M.D."/>
            <person name="Amend J.P."/>
        </authorList>
    </citation>
    <scope>NUCLEOTIDE SEQUENCE [LARGE SCALE GENOMIC DNA]</scope>
    <source>
        <strain evidence="3">SURF_5</strain>
    </source>
</reference>
<dbReference type="Gene3D" id="3.40.50.2000">
    <property type="entry name" value="Glycogen Phosphorylase B"/>
    <property type="match status" value="2"/>
</dbReference>
<dbReference type="Pfam" id="PF13439">
    <property type="entry name" value="Glyco_transf_4"/>
    <property type="match status" value="1"/>
</dbReference>
<name>A0A3A4NIH2_ABYX5</name>
<dbReference type="InterPro" id="IPR028098">
    <property type="entry name" value="Glyco_trans_4-like_N"/>
</dbReference>
<feature type="domain" description="Glycosyl transferase family 1" evidence="1">
    <location>
        <begin position="230"/>
        <end position="389"/>
    </location>
</feature>
<gene>
    <name evidence="3" type="ORF">C4520_11370</name>
</gene>
<dbReference type="GO" id="GO:0016757">
    <property type="term" value="F:glycosyltransferase activity"/>
    <property type="evidence" value="ECO:0007669"/>
    <property type="project" value="InterPro"/>
</dbReference>
<evidence type="ECO:0000313" key="4">
    <source>
        <dbReference type="Proteomes" id="UP000265882"/>
    </source>
</evidence>
<keyword evidence="3" id="KW-0808">Transferase</keyword>
<comment type="caution">
    <text evidence="3">The sequence shown here is derived from an EMBL/GenBank/DDBJ whole genome shotgun (WGS) entry which is preliminary data.</text>
</comment>
<dbReference type="AlphaFoldDB" id="A0A3A4NIH2"/>
<dbReference type="Proteomes" id="UP000265882">
    <property type="component" value="Unassembled WGS sequence"/>
</dbReference>
<protein>
    <submittedName>
        <fullName evidence="3">Glycosyltransferase family 1 protein</fullName>
    </submittedName>
</protein>
<evidence type="ECO:0000259" key="2">
    <source>
        <dbReference type="Pfam" id="PF13439"/>
    </source>
</evidence>
<dbReference type="SUPFAM" id="SSF53756">
    <property type="entry name" value="UDP-Glycosyltransferase/glycogen phosphorylase"/>
    <property type="match status" value="1"/>
</dbReference>
<dbReference type="Pfam" id="PF00534">
    <property type="entry name" value="Glycos_transf_1"/>
    <property type="match status" value="1"/>
</dbReference>
<feature type="domain" description="Glycosyltransferase subfamily 4-like N-terminal" evidence="2">
    <location>
        <begin position="21"/>
        <end position="214"/>
    </location>
</feature>
<proteinExistence type="predicted"/>
<evidence type="ECO:0000313" key="3">
    <source>
        <dbReference type="EMBL" id="RJP20558.1"/>
    </source>
</evidence>
<dbReference type="EMBL" id="QZKU01000076">
    <property type="protein sequence ID" value="RJP20558.1"/>
    <property type="molecule type" value="Genomic_DNA"/>
</dbReference>
<sequence length="414" mass="48387">MKILYVSPHGFREHTRSFTNYVLARAMARRGHKVIAYAAKLDDDASTETIDSVTIRRFPELIQMDPLAKKKDFLRFWPLAWKNLRSDKPDVVHLFHLSSPYNYHFFKAAHWMKIPVVLSEWGILHNDFLAATTDNPLKAEPTYGRVIKGAAQLLIRNNRYGDTWKGRLRNYCRHRVLYKSDKLLFLSAHNYPYLRSLNVPDDKIAFLRNPFDLSLAEVAREREAEWRTASRPWILFIGQLKLRKGFDLFIEAMPRLLREFPGATFFFICHNWKNNRHYDWVMKKVEELGISPHFRFLGSVSESEKWTLLESADVFVAPSRYEGFGLPLLEAMLVECPIVAADVVALTELVSHEHNGLLFPIEDIDAMTVQVARIIKDENLRERLVRNGSEYVKTHDVIVHIEEFERLYESVIEK</sequence>
<organism evidence="3 4">
    <name type="scientific">Abyssobacteria bacterium (strain SURF_5)</name>
    <dbReference type="NCBI Taxonomy" id="2093360"/>
    <lineage>
        <taxon>Bacteria</taxon>
        <taxon>Pseudomonadati</taxon>
        <taxon>Candidatus Hydrogenedentota</taxon>
        <taxon>Candidatus Abyssobacteria</taxon>
    </lineage>
</organism>